<gene>
    <name evidence="1" type="ORF">H8E19_05040</name>
</gene>
<dbReference type="AlphaFoldDB" id="A0A8J6MXM9"/>
<evidence type="ECO:0008006" key="3">
    <source>
        <dbReference type="Google" id="ProtNLM"/>
    </source>
</evidence>
<dbReference type="InterPro" id="IPR011990">
    <property type="entry name" value="TPR-like_helical_dom_sf"/>
</dbReference>
<dbReference type="SUPFAM" id="SSF48452">
    <property type="entry name" value="TPR-like"/>
    <property type="match status" value="1"/>
</dbReference>
<name>A0A8J6MXM9_9DELT</name>
<dbReference type="Proteomes" id="UP000650524">
    <property type="component" value="Unassembled WGS sequence"/>
</dbReference>
<evidence type="ECO:0000313" key="2">
    <source>
        <dbReference type="Proteomes" id="UP000650524"/>
    </source>
</evidence>
<dbReference type="Gene3D" id="1.25.40.10">
    <property type="entry name" value="Tetratricopeptide repeat domain"/>
    <property type="match status" value="1"/>
</dbReference>
<sequence length="53" mass="6030">MDFLTASAQYYIKRKQFAKAMGMAKRILAADPGNRTGLELLKWLKRQSGAQKK</sequence>
<comment type="caution">
    <text evidence="1">The sequence shown here is derived from an EMBL/GenBank/DDBJ whole genome shotgun (WGS) entry which is preliminary data.</text>
</comment>
<accession>A0A8J6MXM9</accession>
<organism evidence="1 2">
    <name type="scientific">Candidatus Desulfacyla euxinica</name>
    <dbReference type="NCBI Taxonomy" id="2841693"/>
    <lineage>
        <taxon>Bacteria</taxon>
        <taxon>Deltaproteobacteria</taxon>
        <taxon>Candidatus Desulfacyla</taxon>
    </lineage>
</organism>
<dbReference type="EMBL" id="JACNJD010000158">
    <property type="protein sequence ID" value="MBC8176749.1"/>
    <property type="molecule type" value="Genomic_DNA"/>
</dbReference>
<reference evidence="1 2" key="1">
    <citation type="submission" date="2020-08" db="EMBL/GenBank/DDBJ databases">
        <title>Bridging the membrane lipid divide: bacteria of the FCB group superphylum have the potential to synthesize archaeal ether lipids.</title>
        <authorList>
            <person name="Villanueva L."/>
            <person name="Von Meijenfeldt F.A.B."/>
            <person name="Westbye A.B."/>
            <person name="Yadav S."/>
            <person name="Hopmans E.C."/>
            <person name="Dutilh B.E."/>
            <person name="Sinninghe Damste J.S."/>
        </authorList>
    </citation>
    <scope>NUCLEOTIDE SEQUENCE [LARGE SCALE GENOMIC DNA]</scope>
    <source>
        <strain evidence="1">NIOZ-UU27</strain>
    </source>
</reference>
<proteinExistence type="predicted"/>
<protein>
    <recommendedName>
        <fullName evidence="3">Tetratricopeptide repeat protein</fullName>
    </recommendedName>
</protein>
<evidence type="ECO:0000313" key="1">
    <source>
        <dbReference type="EMBL" id="MBC8176749.1"/>
    </source>
</evidence>